<evidence type="ECO:0000313" key="2">
    <source>
        <dbReference type="EMBL" id="KAA4997461.1"/>
    </source>
</evidence>
<name>A0A642HNF1_BACFG</name>
<proteinExistence type="predicted"/>
<reference evidence="2 3" key="1">
    <citation type="journal article" date="2019" name="Nat. Med.">
        <title>A library of human gut bacterial isolates paired with longitudinal multiomics data enables mechanistic microbiome research.</title>
        <authorList>
            <person name="Poyet M."/>
            <person name="Groussin M."/>
            <person name="Gibbons S.M."/>
            <person name="Avila-Pacheco J."/>
            <person name="Jiang X."/>
            <person name="Kearney S.M."/>
            <person name="Perrotta A.R."/>
            <person name="Berdy B."/>
            <person name="Zhao S."/>
            <person name="Lieberman T.D."/>
            <person name="Swanson P.K."/>
            <person name="Smith M."/>
            <person name="Roesemann S."/>
            <person name="Alexander J.E."/>
            <person name="Rich S.A."/>
            <person name="Livny J."/>
            <person name="Vlamakis H."/>
            <person name="Clish C."/>
            <person name="Bullock K."/>
            <person name="Deik A."/>
            <person name="Scott J."/>
            <person name="Pierce K.A."/>
            <person name="Xavier R.J."/>
            <person name="Alm E.J."/>
        </authorList>
    </citation>
    <scope>NUCLEOTIDE SEQUENCE [LARGE SCALE GENOMIC DNA]</scope>
    <source>
        <strain evidence="2 3">BIOML-A46</strain>
    </source>
</reference>
<dbReference type="RefSeq" id="WP_011202319.1">
    <property type="nucleotide sequence ID" value="NZ_JACFSS010000007.1"/>
</dbReference>
<dbReference type="NCBIfam" id="TIGR01764">
    <property type="entry name" value="excise"/>
    <property type="match status" value="1"/>
</dbReference>
<comment type="caution">
    <text evidence="2">The sequence shown here is derived from an EMBL/GenBank/DDBJ whole genome shotgun (WGS) entry which is preliminary data.</text>
</comment>
<evidence type="ECO:0000259" key="1">
    <source>
        <dbReference type="Pfam" id="PF12728"/>
    </source>
</evidence>
<evidence type="ECO:0000313" key="3">
    <source>
        <dbReference type="Proteomes" id="UP000460666"/>
    </source>
</evidence>
<dbReference type="AlphaFoldDB" id="A0A642HNF1"/>
<accession>A0A642HNF1</accession>
<protein>
    <submittedName>
        <fullName evidence="2">Helix-turn-helix domain-containing protein</fullName>
    </submittedName>
</protein>
<dbReference type="GO" id="GO:0003677">
    <property type="term" value="F:DNA binding"/>
    <property type="evidence" value="ECO:0007669"/>
    <property type="project" value="InterPro"/>
</dbReference>
<feature type="domain" description="Helix-turn-helix" evidence="1">
    <location>
        <begin position="64"/>
        <end position="110"/>
    </location>
</feature>
<dbReference type="Pfam" id="PF12728">
    <property type="entry name" value="HTH_17"/>
    <property type="match status" value="1"/>
</dbReference>
<dbReference type="EMBL" id="VWCJ01000006">
    <property type="protein sequence ID" value="KAA4997461.1"/>
    <property type="molecule type" value="Genomic_DNA"/>
</dbReference>
<dbReference type="InterPro" id="IPR041657">
    <property type="entry name" value="HTH_17"/>
</dbReference>
<gene>
    <name evidence="2" type="ORF">F2Z89_10525</name>
</gene>
<dbReference type="InterPro" id="IPR010093">
    <property type="entry name" value="SinI_DNA-bd"/>
</dbReference>
<dbReference type="Gene3D" id="1.10.10.60">
    <property type="entry name" value="Homeodomain-like"/>
    <property type="match status" value="1"/>
</dbReference>
<dbReference type="Proteomes" id="UP000460666">
    <property type="component" value="Unassembled WGS sequence"/>
</dbReference>
<sequence>MKIPMNQIQKQCAVCEKLFTPKTVNSIYCSKNCGDIAYRKKKAQQKQEEQRKEVVDKISADRLYISVPEAIAMFGVAKSTLYRLIRQKRIPAINLGTRLVRIDRAAIEELFPVRQTPLATKDKPKAKLYSLEPEDCYTIGEIAQKFGISDSSVYKYIRKFSIPTRQIGNYVYAPKTEIDNLYK</sequence>
<organism evidence="2 3">
    <name type="scientific">Bacteroides fragilis</name>
    <dbReference type="NCBI Taxonomy" id="817"/>
    <lineage>
        <taxon>Bacteria</taxon>
        <taxon>Pseudomonadati</taxon>
        <taxon>Bacteroidota</taxon>
        <taxon>Bacteroidia</taxon>
        <taxon>Bacteroidales</taxon>
        <taxon>Bacteroidaceae</taxon>
        <taxon>Bacteroides</taxon>
    </lineage>
</organism>